<feature type="domain" description="Inhibitor I9" evidence="12">
    <location>
        <begin position="30"/>
        <end position="106"/>
    </location>
</feature>
<dbReference type="GO" id="GO:0009610">
    <property type="term" value="P:response to symbiotic fungus"/>
    <property type="evidence" value="ECO:0007669"/>
    <property type="project" value="UniProtKB-ARBA"/>
</dbReference>
<comment type="similarity">
    <text evidence="2 9">Belongs to the peptidase S8 family.</text>
</comment>
<evidence type="ECO:0000256" key="5">
    <source>
        <dbReference type="ARBA" id="ARBA00022729"/>
    </source>
</evidence>
<dbReference type="CDD" id="cd04852">
    <property type="entry name" value="Peptidases_S8_3"/>
    <property type="match status" value="1"/>
</dbReference>
<dbReference type="PROSITE" id="PS51892">
    <property type="entry name" value="SUBTILASE"/>
    <property type="match status" value="1"/>
</dbReference>
<evidence type="ECO:0000256" key="8">
    <source>
        <dbReference type="PIRSR" id="PIRSR615500-1"/>
    </source>
</evidence>
<dbReference type="PRINTS" id="PR00723">
    <property type="entry name" value="SUBTILISIN"/>
</dbReference>
<dbReference type="InterPro" id="IPR010259">
    <property type="entry name" value="S8pro/Inhibitor_I9"/>
</dbReference>
<dbReference type="PANTHER" id="PTHR10795">
    <property type="entry name" value="PROPROTEIN CONVERTASE SUBTILISIN/KEXIN"/>
    <property type="match status" value="1"/>
</dbReference>
<evidence type="ECO:0000256" key="4">
    <source>
        <dbReference type="ARBA" id="ARBA00022670"/>
    </source>
</evidence>
<accession>A0A371FZG7</accession>
<evidence type="ECO:0000259" key="11">
    <source>
        <dbReference type="Pfam" id="PF00082"/>
    </source>
</evidence>
<evidence type="ECO:0000256" key="10">
    <source>
        <dbReference type="SAM" id="SignalP"/>
    </source>
</evidence>
<dbReference type="InterPro" id="IPR015500">
    <property type="entry name" value="Peptidase_S8_subtilisin-rel"/>
</dbReference>
<dbReference type="Gene3D" id="3.50.30.30">
    <property type="match status" value="1"/>
</dbReference>
<comment type="caution">
    <text evidence="14">The sequence shown here is derived from an EMBL/GenBank/DDBJ whole genome shotgun (WGS) entry which is preliminary data.</text>
</comment>
<organism evidence="14 15">
    <name type="scientific">Mucuna pruriens</name>
    <name type="common">Velvet bean</name>
    <name type="synonym">Dolichos pruriens</name>
    <dbReference type="NCBI Taxonomy" id="157652"/>
    <lineage>
        <taxon>Eukaryota</taxon>
        <taxon>Viridiplantae</taxon>
        <taxon>Streptophyta</taxon>
        <taxon>Embryophyta</taxon>
        <taxon>Tracheophyta</taxon>
        <taxon>Spermatophyta</taxon>
        <taxon>Magnoliopsida</taxon>
        <taxon>eudicotyledons</taxon>
        <taxon>Gunneridae</taxon>
        <taxon>Pentapetalae</taxon>
        <taxon>rosids</taxon>
        <taxon>fabids</taxon>
        <taxon>Fabales</taxon>
        <taxon>Fabaceae</taxon>
        <taxon>Papilionoideae</taxon>
        <taxon>50 kb inversion clade</taxon>
        <taxon>NPAAA clade</taxon>
        <taxon>indigoferoid/millettioid clade</taxon>
        <taxon>Phaseoleae</taxon>
        <taxon>Mucuna</taxon>
    </lineage>
</organism>
<evidence type="ECO:0000259" key="12">
    <source>
        <dbReference type="Pfam" id="PF05922"/>
    </source>
</evidence>
<evidence type="ECO:0000256" key="1">
    <source>
        <dbReference type="ARBA" id="ARBA00004613"/>
    </source>
</evidence>
<dbReference type="InterPro" id="IPR034197">
    <property type="entry name" value="Peptidases_S8_3"/>
</dbReference>
<feature type="chain" id="PRO_5016785969" description="Cucumisin" evidence="10">
    <location>
        <begin position="25"/>
        <end position="734"/>
    </location>
</feature>
<feature type="active site" description="Charge relay system" evidence="8 9">
    <location>
        <position position="136"/>
    </location>
</feature>
<dbReference type="InterPro" id="IPR045051">
    <property type="entry name" value="SBT"/>
</dbReference>
<sequence length="734" mass="79328">MVSLNSWHLLHILTCILLLTQTYSKDERKTYIVYMGEHPNGVQSTELLHISMVQNILGSEFAPDALLHSYKKSFNGFVAKLTEEEAVRMEGLDGVVSVFPNKKNKLQTTRSWDFIGFSENVKRTSIESDIIVGVIDYGIWPESDSFNDKGFGPPPRKWKGTCHNITCNNKIIGAKYFRMDGSFGKDDMISPRDSTGHGTHCASTAAGNSVESTSLFGLASGRARGGVPSARIAVYKPCWSSGCEDADILQAFDEAIHDGVDIISISLGPVQVEYLNYFSDAFAIGAFHAMKKGILTSHSAGNSGPHLYTMSNYAPWLLSVAASTIDRKFSTRVLLGDGTLYQGVSVNTFDLKNESYPLIYAGDAPNITGGYNSSTSRFCLKNTLDEDLVKGKVVLCDEFQGITSVGLVSGAAGILVRSLTPKDIARTFALPAVILSLKDGADIKSYINLKSNPTAIIFKSNEGKDLLAPYVASFSSRGPNAITSDILKPDIAAPGVDILAAWSPISPVSRVEGDERKANYNIVSGTSMACPHVTAAAAYIKSFHPDWSPAAIKSALMTTATPMSATLNPEAEFAYGAGQIDPVKAVNPGLVYAASEIDYVKFLCGQGYDTKKLRTITNDDSSCTQANNGTVWDLNLPSFAVFINTSTLFSRVFHRTVTNVGSATSMYKARVTAPPSLLNIKVEPDVLSFSFVGEKKSFTLRIEGIINVGVVSSSLVWDDGTLYVRSPIVVYSEE</sequence>
<evidence type="ECO:0000256" key="2">
    <source>
        <dbReference type="ARBA" id="ARBA00011073"/>
    </source>
</evidence>
<keyword evidence="7 9" id="KW-0720">Serine protease</keyword>
<evidence type="ECO:0008006" key="16">
    <source>
        <dbReference type="Google" id="ProtNLM"/>
    </source>
</evidence>
<dbReference type="GO" id="GO:0009609">
    <property type="term" value="P:response to symbiotic bacterium"/>
    <property type="evidence" value="ECO:0007669"/>
    <property type="project" value="UniProtKB-ARBA"/>
</dbReference>
<evidence type="ECO:0000256" key="7">
    <source>
        <dbReference type="ARBA" id="ARBA00022825"/>
    </source>
</evidence>
<evidence type="ECO:0000256" key="3">
    <source>
        <dbReference type="ARBA" id="ARBA00022525"/>
    </source>
</evidence>
<dbReference type="FunFam" id="3.40.50.200:FF:000006">
    <property type="entry name" value="Subtilisin-like protease SBT1.5"/>
    <property type="match status" value="1"/>
</dbReference>
<dbReference type="FunFam" id="3.30.70.80:FF:000002">
    <property type="entry name" value="Subtilisin-like protease SBT5.3"/>
    <property type="match status" value="1"/>
</dbReference>
<keyword evidence="6 9" id="KW-0378">Hydrolase</keyword>
<reference evidence="14" key="1">
    <citation type="submission" date="2018-05" db="EMBL/GenBank/DDBJ databases">
        <title>Draft genome of Mucuna pruriens seed.</title>
        <authorList>
            <person name="Nnadi N.E."/>
            <person name="Vos R."/>
            <person name="Hasami M.H."/>
            <person name="Devisetty U.K."/>
            <person name="Aguiy J.C."/>
        </authorList>
    </citation>
    <scope>NUCLEOTIDE SEQUENCE [LARGE SCALE GENOMIC DNA]</scope>
    <source>
        <strain evidence="14">JCA_2017</strain>
    </source>
</reference>
<feature type="active site" description="Charge relay system" evidence="8 9">
    <location>
        <position position="197"/>
    </location>
</feature>
<keyword evidence="3" id="KW-0964">Secreted</keyword>
<dbReference type="InterPro" id="IPR000209">
    <property type="entry name" value="Peptidase_S8/S53_dom"/>
</dbReference>
<protein>
    <recommendedName>
        <fullName evidence="16">Cucumisin</fullName>
    </recommendedName>
</protein>
<evidence type="ECO:0000256" key="9">
    <source>
        <dbReference type="PROSITE-ProRule" id="PRU01240"/>
    </source>
</evidence>
<dbReference type="PROSITE" id="PS00137">
    <property type="entry name" value="SUBTILASE_HIS"/>
    <property type="match status" value="1"/>
</dbReference>
<keyword evidence="15" id="KW-1185">Reference proteome</keyword>
<proteinExistence type="inferred from homology"/>
<dbReference type="AlphaFoldDB" id="A0A371FZG7"/>
<dbReference type="Pfam" id="PF00082">
    <property type="entry name" value="Peptidase_S8"/>
    <property type="match status" value="1"/>
</dbReference>
<dbReference type="GO" id="GO:0004252">
    <property type="term" value="F:serine-type endopeptidase activity"/>
    <property type="evidence" value="ECO:0007669"/>
    <property type="project" value="UniProtKB-UniRule"/>
</dbReference>
<feature type="domain" description="Peptidase S8/S53" evidence="11">
    <location>
        <begin position="128"/>
        <end position="578"/>
    </location>
</feature>
<dbReference type="PROSITE" id="PS00138">
    <property type="entry name" value="SUBTILASE_SER"/>
    <property type="match status" value="1"/>
</dbReference>
<dbReference type="STRING" id="157652.A0A371FZG7"/>
<feature type="domain" description="Subtilisin-like protease fibronectin type-III" evidence="13">
    <location>
        <begin position="633"/>
        <end position="730"/>
    </location>
</feature>
<dbReference type="EMBL" id="QJKJ01007275">
    <property type="protein sequence ID" value="RDX83707.1"/>
    <property type="molecule type" value="Genomic_DNA"/>
</dbReference>
<dbReference type="GO" id="GO:0005576">
    <property type="term" value="C:extracellular region"/>
    <property type="evidence" value="ECO:0007669"/>
    <property type="project" value="UniProtKB-SubCell"/>
</dbReference>
<feature type="active site" description="Charge relay system" evidence="8 9">
    <location>
        <position position="527"/>
    </location>
</feature>
<evidence type="ECO:0000259" key="13">
    <source>
        <dbReference type="Pfam" id="PF17766"/>
    </source>
</evidence>
<evidence type="ECO:0000313" key="15">
    <source>
        <dbReference type="Proteomes" id="UP000257109"/>
    </source>
</evidence>
<name>A0A371FZG7_MUCPR</name>
<feature type="non-terminal residue" evidence="14">
    <location>
        <position position="1"/>
    </location>
</feature>
<dbReference type="Gene3D" id="2.60.40.2310">
    <property type="match status" value="1"/>
</dbReference>
<dbReference type="InterPro" id="IPR037045">
    <property type="entry name" value="S8pro/Inhibitor_I9_sf"/>
</dbReference>
<dbReference type="Gene3D" id="3.40.50.200">
    <property type="entry name" value="Peptidase S8/S53 domain"/>
    <property type="match status" value="1"/>
</dbReference>
<dbReference type="InterPro" id="IPR022398">
    <property type="entry name" value="Peptidase_S8_His-AS"/>
</dbReference>
<keyword evidence="5 10" id="KW-0732">Signal</keyword>
<comment type="subcellular location">
    <subcellularLocation>
        <location evidence="1">Secreted</location>
    </subcellularLocation>
</comment>
<dbReference type="InterPro" id="IPR041469">
    <property type="entry name" value="Subtilisin-like_FN3"/>
</dbReference>
<feature type="signal peptide" evidence="10">
    <location>
        <begin position="1"/>
        <end position="24"/>
    </location>
</feature>
<evidence type="ECO:0000256" key="6">
    <source>
        <dbReference type="ARBA" id="ARBA00022801"/>
    </source>
</evidence>
<dbReference type="Proteomes" id="UP000257109">
    <property type="component" value="Unassembled WGS sequence"/>
</dbReference>
<evidence type="ECO:0000313" key="14">
    <source>
        <dbReference type="EMBL" id="RDX83707.1"/>
    </source>
</evidence>
<keyword evidence="4 9" id="KW-0645">Protease</keyword>
<dbReference type="Gene3D" id="3.30.70.80">
    <property type="entry name" value="Peptidase S8 propeptide/proteinase inhibitor I9"/>
    <property type="match status" value="1"/>
</dbReference>
<dbReference type="Pfam" id="PF05922">
    <property type="entry name" value="Inhibitor_I9"/>
    <property type="match status" value="1"/>
</dbReference>
<dbReference type="InterPro" id="IPR023828">
    <property type="entry name" value="Peptidase_S8_Ser-AS"/>
</dbReference>
<dbReference type="Pfam" id="PF17766">
    <property type="entry name" value="fn3_6"/>
    <property type="match status" value="1"/>
</dbReference>
<dbReference type="SUPFAM" id="SSF52743">
    <property type="entry name" value="Subtilisin-like"/>
    <property type="match status" value="1"/>
</dbReference>
<dbReference type="CDD" id="cd02120">
    <property type="entry name" value="PA_subtilisin_like"/>
    <property type="match status" value="1"/>
</dbReference>
<dbReference type="GO" id="GO:0006508">
    <property type="term" value="P:proteolysis"/>
    <property type="evidence" value="ECO:0007669"/>
    <property type="project" value="UniProtKB-KW"/>
</dbReference>
<dbReference type="InterPro" id="IPR036852">
    <property type="entry name" value="Peptidase_S8/S53_dom_sf"/>
</dbReference>
<gene>
    <name evidence="14" type="ORF">CR513_35347</name>
</gene>
<dbReference type="OrthoDB" id="206201at2759"/>